<feature type="compositionally biased region" description="Polar residues" evidence="1">
    <location>
        <begin position="268"/>
        <end position="286"/>
    </location>
</feature>
<evidence type="ECO:0000313" key="2">
    <source>
        <dbReference type="EMBL" id="SMQ55716.1"/>
    </source>
</evidence>
<name>A0A1X7S7Q6_ZYMT9</name>
<feature type="region of interest" description="Disordered" evidence="1">
    <location>
        <begin position="112"/>
        <end position="318"/>
    </location>
</feature>
<reference evidence="2 3" key="1">
    <citation type="submission" date="2016-06" db="EMBL/GenBank/DDBJ databases">
        <authorList>
            <person name="Kjaerup R.B."/>
            <person name="Dalgaard T.S."/>
            <person name="Juul-Madsen H.R."/>
        </authorList>
    </citation>
    <scope>NUCLEOTIDE SEQUENCE [LARGE SCALE GENOMIC DNA]</scope>
</reference>
<accession>A0A1X7S7Q6</accession>
<gene>
    <name evidence="2" type="ORF">ZT3D7_G10871</name>
</gene>
<proteinExistence type="predicted"/>
<dbReference type="Proteomes" id="UP000215127">
    <property type="component" value="Chromosome 12"/>
</dbReference>
<evidence type="ECO:0000313" key="3">
    <source>
        <dbReference type="Proteomes" id="UP000215127"/>
    </source>
</evidence>
<feature type="compositionally biased region" description="Acidic residues" evidence="1">
    <location>
        <begin position="548"/>
        <end position="559"/>
    </location>
</feature>
<feature type="region of interest" description="Disordered" evidence="1">
    <location>
        <begin position="543"/>
        <end position="564"/>
    </location>
</feature>
<dbReference type="AlphaFoldDB" id="A0A1X7S7Q6"/>
<keyword evidence="3" id="KW-1185">Reference proteome</keyword>
<evidence type="ECO:0000256" key="1">
    <source>
        <dbReference type="SAM" id="MobiDB-lite"/>
    </source>
</evidence>
<feature type="compositionally biased region" description="Polar residues" evidence="1">
    <location>
        <begin position="119"/>
        <end position="158"/>
    </location>
</feature>
<sequence>MTPTNRLVIGQTVTNELLKAIDAQLGHLNDRATQDAFLQSYIQHHHPQRVDRKFKLVPHTFDTIRLTLSSAVSKNHIKNGNWIRVWTQGSAMMKRTYLDKIRSRDAPAVVESEDELVTPAQTSSSETVQPAVKAQTTRVKVTSSHSGSAGGITSQQVEKNAEARSRNSSGRRLFLKMPRKPGVDEVSVQAGETDGLGEGPSKKPRQTEGGEVIDLTLTKDGPQPYRKRAAAELETNGEDADDGGGGPSKKAKSLDQSITPFKGDGEKTLSSTSANTPVMQQPPTEKSQGKKAVYPSDRSDTRPPWSMYEMDGSGRVERGVEDPRADLMKFSTEDFERIRSLEHIRNQLWPAGQVDQGRTVYRQNERTLVQGSVRSRMKKMSTRCKDLGYEWTRRNGLNPMARTSFVEKPSQELEKLYRQFLGAKSWKRTLLERENCTTPWIFVDDQVLQSLIAGFIYTEVFTKPAPWDISERLNAASGADLKYGVSAMADKGYHLDELFKKWSEKMILDEKFQQDFVKPHAHDLATQLALVLTPHLMNAKRTQMPENADSDAESDDGEDNPNTIAYDTKWVDEIEELVYDAVMLKETIGTYHEVSYEYTWGVPGGQLDRDTMDPVHGKLGFENEVHFTVWPGVRMIPDHRYAGGVAAQTVMTLVQARRWPEHRPLPSTDQQESPL</sequence>
<organism evidence="2 3">
    <name type="scientific">Zymoseptoria tritici (strain ST99CH_3D7)</name>
    <dbReference type="NCBI Taxonomy" id="1276538"/>
    <lineage>
        <taxon>Eukaryota</taxon>
        <taxon>Fungi</taxon>
        <taxon>Dikarya</taxon>
        <taxon>Ascomycota</taxon>
        <taxon>Pezizomycotina</taxon>
        <taxon>Dothideomycetes</taxon>
        <taxon>Dothideomycetidae</taxon>
        <taxon>Mycosphaerellales</taxon>
        <taxon>Mycosphaerellaceae</taxon>
        <taxon>Zymoseptoria</taxon>
    </lineage>
</organism>
<dbReference type="EMBL" id="LT853703">
    <property type="protein sequence ID" value="SMQ55716.1"/>
    <property type="molecule type" value="Genomic_DNA"/>
</dbReference>
<protein>
    <submittedName>
        <fullName evidence="2">Uncharacterized protein</fullName>
    </submittedName>
</protein>